<feature type="disulfide bond" evidence="5">
    <location>
        <begin position="46"/>
        <end position="89"/>
    </location>
</feature>
<dbReference type="Gene3D" id="2.10.25.10">
    <property type="entry name" value="Laminin"/>
    <property type="match status" value="1"/>
</dbReference>
<dbReference type="Proteomes" id="UP000663887">
    <property type="component" value="Unassembled WGS sequence"/>
</dbReference>
<feature type="domain" description="Sushi" evidence="8">
    <location>
        <begin position="385"/>
        <end position="442"/>
    </location>
</feature>
<evidence type="ECO:0000256" key="6">
    <source>
        <dbReference type="SAM" id="Phobius"/>
    </source>
</evidence>
<dbReference type="PANTHER" id="PTHR45656">
    <property type="entry name" value="PROTEIN CBR-CLEC-78"/>
    <property type="match status" value="1"/>
</dbReference>
<gene>
    <name evidence="9" type="ORF">XDN619_LOCUS19068</name>
</gene>
<dbReference type="Gene3D" id="2.10.70.10">
    <property type="entry name" value="Complement Module, domain 1"/>
    <property type="match status" value="3"/>
</dbReference>
<dbReference type="InterPro" id="IPR000436">
    <property type="entry name" value="Sushi_SCR_CCP_dom"/>
</dbReference>
<evidence type="ECO:0000256" key="1">
    <source>
        <dbReference type="ARBA" id="ARBA00022729"/>
    </source>
</evidence>
<evidence type="ECO:0000313" key="10">
    <source>
        <dbReference type="Proteomes" id="UP000663887"/>
    </source>
</evidence>
<dbReference type="CDD" id="cd00033">
    <property type="entry name" value="CCP"/>
    <property type="match status" value="3"/>
</dbReference>
<dbReference type="InterPro" id="IPR035976">
    <property type="entry name" value="Sushi/SCR/CCP_sf"/>
</dbReference>
<dbReference type="SMART" id="SM00032">
    <property type="entry name" value="CCP"/>
    <property type="match status" value="3"/>
</dbReference>
<accession>A0A816U0A4</accession>
<keyword evidence="1" id="KW-0732">Signal</keyword>
<dbReference type="SMART" id="SM00181">
    <property type="entry name" value="EGF"/>
    <property type="match status" value="2"/>
</dbReference>
<evidence type="ECO:0000259" key="7">
    <source>
        <dbReference type="PROSITE" id="PS50026"/>
    </source>
</evidence>
<organism evidence="9 10">
    <name type="scientific">Rotaria magnacalcarata</name>
    <dbReference type="NCBI Taxonomy" id="392030"/>
    <lineage>
        <taxon>Eukaryota</taxon>
        <taxon>Metazoa</taxon>
        <taxon>Spiralia</taxon>
        <taxon>Gnathifera</taxon>
        <taxon>Rotifera</taxon>
        <taxon>Eurotatoria</taxon>
        <taxon>Bdelloidea</taxon>
        <taxon>Philodinida</taxon>
        <taxon>Philodinidae</taxon>
        <taxon>Rotaria</taxon>
    </lineage>
</organism>
<dbReference type="Pfam" id="PF13385">
    <property type="entry name" value="Laminin_G_3"/>
    <property type="match status" value="1"/>
</dbReference>
<evidence type="ECO:0000256" key="2">
    <source>
        <dbReference type="ARBA" id="ARBA00022737"/>
    </source>
</evidence>
<comment type="caution">
    <text evidence="4">Lacks conserved residue(s) required for the propagation of feature annotation.</text>
</comment>
<dbReference type="PROSITE" id="PS50026">
    <property type="entry name" value="EGF_3"/>
    <property type="match status" value="1"/>
</dbReference>
<sequence>MFHRRQYFSIPWWSKSKYRSRYMIIFSFILFTFNIVNIDGARTKQCSVLELPKHGFFFSGYCKQVPGSLCGLGCLTGYRLVNGDSFRECRQDGTWSGREPKCEEIRCSTLKIHPRVIQECLPQQNNTEYKFGTKCRAKCNETGYRLVGPRVRECVVMGRWTGYEQFCIIGAETTSLVMSSTTSTPDLATTPKYLDYSNYALHINNNDTGVTLTYFNSTEFTIIVWFYLENNTKANIISLKQNNDGTLFELNIQEGRLAVYHSRRNQTNSTTTIYANIPIDKWIHFTWTYSNRNQQSNLYIDGARQQSIDFGVMSLDFESNLVLFDRLFNGRITRVEIWKQIISEQQLLVSYRDCRKQNGDIFSWSQASNEITIDTSKLKSSSFCSGCSEPASIPGGLYRVSDYEVGSSVEYECNYGYEMIGASRAFCMVPSEWYPLPPICKCKSYTVDFNALQIEFILDNPCSSECELCEKKTGICLRQQAKLNPLVCDPPCDEDEVCIDGQCSWSNIDDEKNGYQCNPPCPFGTQCVNRRCESSLTPYCPVICRPGQVCVDGRCGCFKGLCEENRPCYEICDVGERCHNLSCSCGSEGKCGKGEICQLDICMCGRKRGGCRPHEDCINGMCVCKTSSCDQCNNSCKSNEICLGGTCVCTNQCQNAFCPLPCLNGGRCTGFYQCTCRRGWQGLRCDRRDINLEN</sequence>
<dbReference type="Gene3D" id="2.60.120.200">
    <property type="match status" value="1"/>
</dbReference>
<evidence type="ECO:0000256" key="3">
    <source>
        <dbReference type="ARBA" id="ARBA00023157"/>
    </source>
</evidence>
<dbReference type="SUPFAM" id="SSF57535">
    <property type="entry name" value="Complement control module/SCR domain"/>
    <property type="match status" value="3"/>
</dbReference>
<keyword evidence="4" id="KW-0245">EGF-like domain</keyword>
<dbReference type="AlphaFoldDB" id="A0A816U0A4"/>
<dbReference type="InterPro" id="IPR000742">
    <property type="entry name" value="EGF"/>
</dbReference>
<dbReference type="InterPro" id="IPR051277">
    <property type="entry name" value="SEZ6_CSMD_C4BPB_Regulators"/>
</dbReference>
<dbReference type="PANTHER" id="PTHR45656:SF4">
    <property type="entry name" value="PROTEIN CBR-CLEC-78"/>
    <property type="match status" value="1"/>
</dbReference>
<comment type="caution">
    <text evidence="9">The sequence shown here is derived from an EMBL/GenBank/DDBJ whole genome shotgun (WGS) entry which is preliminary data.</text>
</comment>
<dbReference type="PROSITE" id="PS01186">
    <property type="entry name" value="EGF_2"/>
    <property type="match status" value="1"/>
</dbReference>
<evidence type="ECO:0000256" key="4">
    <source>
        <dbReference type="PROSITE-ProRule" id="PRU00076"/>
    </source>
</evidence>
<feature type="disulfide bond" evidence="5">
    <location>
        <begin position="413"/>
        <end position="440"/>
    </location>
</feature>
<feature type="domain" description="Sushi" evidence="8">
    <location>
        <begin position="44"/>
        <end position="104"/>
    </location>
</feature>
<dbReference type="PROSITE" id="PS50923">
    <property type="entry name" value="SUSHI"/>
    <property type="match status" value="3"/>
</dbReference>
<evidence type="ECO:0000259" key="8">
    <source>
        <dbReference type="PROSITE" id="PS50923"/>
    </source>
</evidence>
<keyword evidence="6" id="KW-1133">Transmembrane helix</keyword>
<feature type="domain" description="Sushi" evidence="8">
    <location>
        <begin position="105"/>
        <end position="169"/>
    </location>
</feature>
<keyword evidence="5" id="KW-0768">Sushi</keyword>
<reference evidence="9" key="1">
    <citation type="submission" date="2021-02" db="EMBL/GenBank/DDBJ databases">
        <authorList>
            <person name="Nowell W R."/>
        </authorList>
    </citation>
    <scope>NUCLEOTIDE SEQUENCE</scope>
</reference>
<keyword evidence="2" id="KW-0677">Repeat</keyword>
<feature type="domain" description="EGF-like" evidence="7">
    <location>
        <begin position="654"/>
        <end position="686"/>
    </location>
</feature>
<feature type="transmembrane region" description="Helical" evidence="6">
    <location>
        <begin position="21"/>
        <end position="38"/>
    </location>
</feature>
<keyword evidence="6" id="KW-0472">Membrane</keyword>
<dbReference type="PROSITE" id="PS00022">
    <property type="entry name" value="EGF_1"/>
    <property type="match status" value="1"/>
</dbReference>
<dbReference type="Pfam" id="PF00084">
    <property type="entry name" value="Sushi"/>
    <property type="match status" value="3"/>
</dbReference>
<protein>
    <submittedName>
        <fullName evidence="9">Uncharacterized protein</fullName>
    </submittedName>
</protein>
<name>A0A816U0A4_9BILA</name>
<evidence type="ECO:0000313" key="9">
    <source>
        <dbReference type="EMBL" id="CAF2103087.1"/>
    </source>
</evidence>
<keyword evidence="3 4" id="KW-1015">Disulfide bond</keyword>
<dbReference type="InterPro" id="IPR013320">
    <property type="entry name" value="ConA-like_dom_sf"/>
</dbReference>
<keyword evidence="6" id="KW-0812">Transmembrane</keyword>
<feature type="disulfide bond" evidence="4">
    <location>
        <begin position="676"/>
        <end position="685"/>
    </location>
</feature>
<proteinExistence type="predicted"/>
<dbReference type="EMBL" id="CAJNRG010008311">
    <property type="protein sequence ID" value="CAF2103087.1"/>
    <property type="molecule type" value="Genomic_DNA"/>
</dbReference>
<evidence type="ECO:0000256" key="5">
    <source>
        <dbReference type="PROSITE-ProRule" id="PRU00302"/>
    </source>
</evidence>
<feature type="disulfide bond" evidence="4">
    <location>
        <begin position="658"/>
        <end position="668"/>
    </location>
</feature>
<dbReference type="SUPFAM" id="SSF49899">
    <property type="entry name" value="Concanavalin A-like lectins/glucanases"/>
    <property type="match status" value="1"/>
</dbReference>